<dbReference type="EMBL" id="AYKW01000028">
    <property type="protein sequence ID" value="PIL28115.1"/>
    <property type="molecule type" value="Genomic_DNA"/>
</dbReference>
<dbReference type="AlphaFoldDB" id="A0A2G8S2W7"/>
<name>A0A2G8S2W7_9APHY</name>
<accession>A0A2G8S2W7</accession>
<dbReference type="OrthoDB" id="2799179at2759"/>
<dbReference type="Gene3D" id="3.80.10.10">
    <property type="entry name" value="Ribonuclease Inhibitor"/>
    <property type="match status" value="1"/>
</dbReference>
<gene>
    <name evidence="1" type="ORF">GSI_09766</name>
</gene>
<proteinExistence type="predicted"/>
<protein>
    <recommendedName>
        <fullName evidence="3">F-box domain-containing protein</fullName>
    </recommendedName>
</protein>
<comment type="caution">
    <text evidence="1">The sequence shown here is derived from an EMBL/GenBank/DDBJ whole genome shotgun (WGS) entry which is preliminary data.</text>
</comment>
<dbReference type="SUPFAM" id="SSF52047">
    <property type="entry name" value="RNI-like"/>
    <property type="match status" value="1"/>
</dbReference>
<keyword evidence="2" id="KW-1185">Reference proteome</keyword>
<evidence type="ECO:0000313" key="1">
    <source>
        <dbReference type="EMBL" id="PIL28115.1"/>
    </source>
</evidence>
<sequence>MVGFDHLNDDVIVYLFELILQIDSDESGSRRTALVPLSSTCKWLRELCKPLMFRQIHRTIGVAPPTRRFFLRRSLYTYVQHLTVKDCCLDQKLGRDMLNFPNMADCEPPPGVPHVYVCRVFIGPVIQRVLKHMPSLAKLSLYTHSGVLHGPSWTFLRFALSDLPRLREFEMTGLTFCPLVLPPESLELETCAPLTAFRYEAILTRGRKFAVSAEKDALSLVLGQVHDTLVTLALPSEPAPVALMSRCTWPNLRELKLRGTRWAEPRTPIVLLFATMPHLRSLVLELVVPEDASPEAIWPPGLPQSTEFPWPELEELTVANPHPSDELFTHLPPSLRTLALPACPRKCARPWLWQFEDGRHWFPRVPTFHLSLGSDVLGILERCSRSASRLRHLEIEYGADEREGDLLRHIGVAFPDLTSLSLYRYRQSEELVVPVADLAPPLAALTSLHTLFAHLDLETAPPMKRTAAYGTGGSLYFADALDRYWDSLGDVALLLARSLSPSLERVSLWAPTNGIGPGRENFSVFWDGSGKDGAASGPRIRREAFTCHDREDVWGV</sequence>
<organism evidence="1 2">
    <name type="scientific">Ganoderma sinense ZZ0214-1</name>
    <dbReference type="NCBI Taxonomy" id="1077348"/>
    <lineage>
        <taxon>Eukaryota</taxon>
        <taxon>Fungi</taxon>
        <taxon>Dikarya</taxon>
        <taxon>Basidiomycota</taxon>
        <taxon>Agaricomycotina</taxon>
        <taxon>Agaricomycetes</taxon>
        <taxon>Polyporales</taxon>
        <taxon>Polyporaceae</taxon>
        <taxon>Ganoderma</taxon>
    </lineage>
</organism>
<evidence type="ECO:0000313" key="2">
    <source>
        <dbReference type="Proteomes" id="UP000230002"/>
    </source>
</evidence>
<dbReference type="Proteomes" id="UP000230002">
    <property type="component" value="Unassembled WGS sequence"/>
</dbReference>
<dbReference type="InterPro" id="IPR032675">
    <property type="entry name" value="LRR_dom_sf"/>
</dbReference>
<evidence type="ECO:0008006" key="3">
    <source>
        <dbReference type="Google" id="ProtNLM"/>
    </source>
</evidence>
<reference evidence="1 2" key="1">
    <citation type="journal article" date="2015" name="Sci. Rep.">
        <title>Chromosome-level genome map provides insights into diverse defense mechanisms in the medicinal fungus Ganoderma sinense.</title>
        <authorList>
            <person name="Zhu Y."/>
            <person name="Xu J."/>
            <person name="Sun C."/>
            <person name="Zhou S."/>
            <person name="Xu H."/>
            <person name="Nelson D.R."/>
            <person name="Qian J."/>
            <person name="Song J."/>
            <person name="Luo H."/>
            <person name="Xiang L."/>
            <person name="Li Y."/>
            <person name="Xu Z."/>
            <person name="Ji A."/>
            <person name="Wang L."/>
            <person name="Lu S."/>
            <person name="Hayward A."/>
            <person name="Sun W."/>
            <person name="Li X."/>
            <person name="Schwartz D.C."/>
            <person name="Wang Y."/>
            <person name="Chen S."/>
        </authorList>
    </citation>
    <scope>NUCLEOTIDE SEQUENCE [LARGE SCALE GENOMIC DNA]</scope>
    <source>
        <strain evidence="1 2">ZZ0214-1</strain>
    </source>
</reference>